<proteinExistence type="predicted"/>
<accession>A0A8C8ZYS9</accession>
<reference evidence="1" key="1">
    <citation type="submission" date="2025-08" db="UniProtKB">
        <authorList>
            <consortium name="Ensembl"/>
        </authorList>
    </citation>
    <scope>IDENTIFICATION</scope>
</reference>
<dbReference type="Proteomes" id="UP000694414">
    <property type="component" value="Unplaced"/>
</dbReference>
<reference evidence="1" key="2">
    <citation type="submission" date="2025-09" db="UniProtKB">
        <authorList>
            <consortium name="Ensembl"/>
        </authorList>
    </citation>
    <scope>IDENTIFICATION</scope>
</reference>
<keyword evidence="2" id="KW-1185">Reference proteome</keyword>
<protein>
    <submittedName>
        <fullName evidence="1">Uncharacterized protein</fullName>
    </submittedName>
</protein>
<evidence type="ECO:0000313" key="2">
    <source>
        <dbReference type="Proteomes" id="UP000694414"/>
    </source>
</evidence>
<name>A0A8C8ZYS9_PROSS</name>
<evidence type="ECO:0000313" key="1">
    <source>
        <dbReference type="Ensembl" id="ENSPSMP00000022404.1"/>
    </source>
</evidence>
<dbReference type="AlphaFoldDB" id="A0A8C8ZYS9"/>
<organism evidence="1 2">
    <name type="scientific">Prolemur simus</name>
    <name type="common">Greater bamboo lemur</name>
    <name type="synonym">Hapalemur simus</name>
    <dbReference type="NCBI Taxonomy" id="1328070"/>
    <lineage>
        <taxon>Eukaryota</taxon>
        <taxon>Metazoa</taxon>
        <taxon>Chordata</taxon>
        <taxon>Craniata</taxon>
        <taxon>Vertebrata</taxon>
        <taxon>Euteleostomi</taxon>
        <taxon>Mammalia</taxon>
        <taxon>Eutheria</taxon>
        <taxon>Euarchontoglires</taxon>
        <taxon>Primates</taxon>
        <taxon>Strepsirrhini</taxon>
        <taxon>Lemuriformes</taxon>
        <taxon>Lemuridae</taxon>
        <taxon>Prolemur</taxon>
    </lineage>
</organism>
<sequence>MGPLTYIRGRMRGLHTGRKAGSPIAEAEGMESNSGCHGKARLPCGVRCPTLFQLCPAITLSI</sequence>
<dbReference type="Ensembl" id="ENSPSMT00000026004.1">
    <property type="protein sequence ID" value="ENSPSMP00000022404.1"/>
    <property type="gene ID" value="ENSPSMG00000015841.1"/>
</dbReference>